<dbReference type="RefSeq" id="WP_264850966.1">
    <property type="nucleotide sequence ID" value="NZ_BRXR01000001.1"/>
</dbReference>
<evidence type="ECO:0000256" key="3">
    <source>
        <dbReference type="ARBA" id="ARBA00022833"/>
    </source>
</evidence>
<evidence type="ECO:0000256" key="2">
    <source>
        <dbReference type="ARBA" id="ARBA00022723"/>
    </source>
</evidence>
<sequence length="399" mass="45377">MEKLFYESQYIKDFTAEIIDVKEIDGKFHVILDKTAFFPGGGGQFCDLGFIENNEVIDVYEEHGTIYHVMEKKPMKIHNVKCSIDWARRVDGMQQHLGQHVLSGCFFSLFKANTCGFHLGKDISTVDIEGILTEEQVREAERLANIHIGENLKVNFITPSRKELKNYKLRRALPNTDEQIRIVQIENLDINACCGVHPSSTIELRLIKIKRWEKYKGATRIEFLAGNRAIDDNFKKDRFSETICRYLNSNEEDSIKAIKNLDSDLRVLKEENKNLQAQLQDFQVKEILEESGKTKDITIVNRIYHNEDAKYISKLSSKLTEKDNVVSLIAVTSEDRANLIFTCSKNLKDLSMNDLLKDAITLIDGKGGGSKSLAQGAGKNNSNLSSVIDYAVMKLKNML</sequence>
<reference evidence="6 7" key="1">
    <citation type="journal article" date="2024" name="Int. J. Syst. Evol. Microbiol.">
        <title>Clostridium omnivorum sp. nov., isolated from anoxic soil under the treatment of reductive soil disinfestation.</title>
        <authorList>
            <person name="Ueki A."/>
            <person name="Tonouchi A."/>
            <person name="Kaku N."/>
            <person name="Honma S."/>
            <person name="Ueki K."/>
        </authorList>
    </citation>
    <scope>NUCLEOTIDE SEQUENCE [LARGE SCALE GENOMIC DNA]</scope>
    <source>
        <strain evidence="6 7">E14</strain>
    </source>
</reference>
<dbReference type="InterPro" id="IPR051335">
    <property type="entry name" value="Alanyl-tRNA_Editing_Enzymes"/>
</dbReference>
<dbReference type="InterPro" id="IPR003156">
    <property type="entry name" value="DHHA1_dom"/>
</dbReference>
<dbReference type="SUPFAM" id="SSF50447">
    <property type="entry name" value="Translation proteins"/>
    <property type="match status" value="1"/>
</dbReference>
<dbReference type="SMART" id="SM00863">
    <property type="entry name" value="tRNA_SAD"/>
    <property type="match status" value="1"/>
</dbReference>
<evidence type="ECO:0000259" key="5">
    <source>
        <dbReference type="SMART" id="SM00863"/>
    </source>
</evidence>
<comment type="cofactor">
    <cofactor evidence="1">
        <name>Zn(2+)</name>
        <dbReference type="ChEBI" id="CHEBI:29105"/>
    </cofactor>
</comment>
<dbReference type="Gene3D" id="3.30.980.10">
    <property type="entry name" value="Threonyl-trna Synthetase, Chain A, domain 2"/>
    <property type="match status" value="1"/>
</dbReference>
<protein>
    <recommendedName>
        <fullName evidence="5">Threonyl/alanyl tRNA synthetase SAD domain-containing protein</fullName>
    </recommendedName>
</protein>
<gene>
    <name evidence="6" type="ORF">bsdE14_30450</name>
</gene>
<organism evidence="6 7">
    <name type="scientific">Clostridium omnivorum</name>
    <dbReference type="NCBI Taxonomy" id="1604902"/>
    <lineage>
        <taxon>Bacteria</taxon>
        <taxon>Bacillati</taxon>
        <taxon>Bacillota</taxon>
        <taxon>Clostridia</taxon>
        <taxon>Eubacteriales</taxon>
        <taxon>Clostridiaceae</taxon>
        <taxon>Clostridium</taxon>
    </lineage>
</organism>
<dbReference type="EMBL" id="BRXR01000001">
    <property type="protein sequence ID" value="GLC31635.1"/>
    <property type="molecule type" value="Genomic_DNA"/>
</dbReference>
<feature type="coiled-coil region" evidence="4">
    <location>
        <begin position="258"/>
        <end position="285"/>
    </location>
</feature>
<comment type="caution">
    <text evidence="6">The sequence shown here is derived from an EMBL/GenBank/DDBJ whole genome shotgun (WGS) entry which is preliminary data.</text>
</comment>
<proteinExistence type="predicted"/>
<dbReference type="PANTHER" id="PTHR43462:SF1">
    <property type="entry name" value="ALANYL-TRNA EDITING PROTEIN AARSD1"/>
    <property type="match status" value="1"/>
</dbReference>
<keyword evidence="7" id="KW-1185">Reference proteome</keyword>
<keyword evidence="3" id="KW-0862">Zinc</keyword>
<dbReference type="Gene3D" id="2.40.30.130">
    <property type="match status" value="1"/>
</dbReference>
<evidence type="ECO:0000313" key="7">
    <source>
        <dbReference type="Proteomes" id="UP001208567"/>
    </source>
</evidence>
<dbReference type="InterPro" id="IPR018163">
    <property type="entry name" value="Thr/Ala-tRNA-synth_IIc_edit"/>
</dbReference>
<dbReference type="SUPFAM" id="SSF55186">
    <property type="entry name" value="ThrRS/AlaRS common domain"/>
    <property type="match status" value="1"/>
</dbReference>
<evidence type="ECO:0000313" key="6">
    <source>
        <dbReference type="EMBL" id="GLC31635.1"/>
    </source>
</evidence>
<dbReference type="Gene3D" id="3.10.310.40">
    <property type="match status" value="1"/>
</dbReference>
<name>A0ABQ5N8Q5_9CLOT</name>
<feature type="domain" description="Threonyl/alanyl tRNA synthetase SAD" evidence="5">
    <location>
        <begin position="180"/>
        <end position="222"/>
    </location>
</feature>
<keyword evidence="2" id="KW-0479">Metal-binding</keyword>
<dbReference type="Proteomes" id="UP001208567">
    <property type="component" value="Unassembled WGS sequence"/>
</dbReference>
<evidence type="ECO:0000256" key="1">
    <source>
        <dbReference type="ARBA" id="ARBA00001947"/>
    </source>
</evidence>
<dbReference type="Pfam" id="PF07973">
    <property type="entry name" value="tRNA_SAD"/>
    <property type="match status" value="1"/>
</dbReference>
<dbReference type="InterPro" id="IPR009000">
    <property type="entry name" value="Transl_B-barrel_sf"/>
</dbReference>
<evidence type="ECO:0000256" key="4">
    <source>
        <dbReference type="SAM" id="Coils"/>
    </source>
</evidence>
<dbReference type="PANTHER" id="PTHR43462">
    <property type="entry name" value="ALANYL-TRNA EDITING PROTEIN"/>
    <property type="match status" value="1"/>
</dbReference>
<keyword evidence="4" id="KW-0175">Coiled coil</keyword>
<dbReference type="Pfam" id="PF02272">
    <property type="entry name" value="DHHA1"/>
    <property type="match status" value="1"/>
</dbReference>
<accession>A0ABQ5N8Q5</accession>
<dbReference type="InterPro" id="IPR012947">
    <property type="entry name" value="tRNA_SAD"/>
</dbReference>